<name>A0A218XUP1_PUNGR</name>
<reference evidence="2" key="1">
    <citation type="journal article" date="2017" name="Plant J.">
        <title>The pomegranate (Punica granatum L.) genome and the genomics of punicalagin biosynthesis.</title>
        <authorList>
            <person name="Qin G."/>
            <person name="Xu C."/>
            <person name="Ming R."/>
            <person name="Tang H."/>
            <person name="Guyot R."/>
            <person name="Kramer E.M."/>
            <person name="Hu Y."/>
            <person name="Yi X."/>
            <person name="Qi Y."/>
            <person name="Xu X."/>
            <person name="Gao Z."/>
            <person name="Pan H."/>
            <person name="Jian J."/>
            <person name="Tian Y."/>
            <person name="Yue Z."/>
            <person name="Xu Y."/>
        </authorList>
    </citation>
    <scope>NUCLEOTIDE SEQUENCE [LARGE SCALE GENOMIC DNA]</scope>
    <source>
        <strain evidence="2">cv. Dabenzi</strain>
    </source>
</reference>
<comment type="caution">
    <text evidence="1">The sequence shown here is derived from an EMBL/GenBank/DDBJ whole genome shotgun (WGS) entry which is preliminary data.</text>
</comment>
<dbReference type="Proteomes" id="UP000197138">
    <property type="component" value="Unassembled WGS sequence"/>
</dbReference>
<accession>A0A218XUP1</accession>
<protein>
    <submittedName>
        <fullName evidence="1">Uncharacterized protein</fullName>
    </submittedName>
</protein>
<dbReference type="AlphaFoldDB" id="A0A218XUP1"/>
<gene>
    <name evidence="1" type="ORF">CDL15_Pgr012674</name>
</gene>
<dbReference type="EMBL" id="MTKT01000791">
    <property type="protein sequence ID" value="OWM88508.1"/>
    <property type="molecule type" value="Genomic_DNA"/>
</dbReference>
<evidence type="ECO:0000313" key="2">
    <source>
        <dbReference type="Proteomes" id="UP000197138"/>
    </source>
</evidence>
<evidence type="ECO:0000313" key="1">
    <source>
        <dbReference type="EMBL" id="OWM88508.1"/>
    </source>
</evidence>
<proteinExistence type="predicted"/>
<sequence length="68" mass="7468">MVSPLAQTAAGSRRSFLYEAQWVVTMPLEFYHRPNGTAGNIHLEIAVLVGTLVDGVLLTKCVPQIEQE</sequence>
<organism evidence="1 2">
    <name type="scientific">Punica granatum</name>
    <name type="common">Pomegranate</name>
    <dbReference type="NCBI Taxonomy" id="22663"/>
    <lineage>
        <taxon>Eukaryota</taxon>
        <taxon>Viridiplantae</taxon>
        <taxon>Streptophyta</taxon>
        <taxon>Embryophyta</taxon>
        <taxon>Tracheophyta</taxon>
        <taxon>Spermatophyta</taxon>
        <taxon>Magnoliopsida</taxon>
        <taxon>eudicotyledons</taxon>
        <taxon>Gunneridae</taxon>
        <taxon>Pentapetalae</taxon>
        <taxon>rosids</taxon>
        <taxon>malvids</taxon>
        <taxon>Myrtales</taxon>
        <taxon>Lythraceae</taxon>
        <taxon>Punica</taxon>
    </lineage>
</organism>